<feature type="transmembrane region" description="Helical" evidence="8">
    <location>
        <begin position="58"/>
        <end position="78"/>
    </location>
</feature>
<feature type="transmembrane region" description="Helical" evidence="8">
    <location>
        <begin position="111"/>
        <end position="128"/>
    </location>
</feature>
<keyword evidence="10" id="KW-1185">Reference proteome</keyword>
<proteinExistence type="predicted"/>
<evidence type="ECO:0000256" key="4">
    <source>
        <dbReference type="ARBA" id="ARBA00022692"/>
    </source>
</evidence>
<dbReference type="InterPro" id="IPR003667">
    <property type="entry name" value="NqrDE/RnfAE"/>
</dbReference>
<dbReference type="OrthoDB" id="6885170at2"/>
<evidence type="ECO:0000256" key="1">
    <source>
        <dbReference type="ARBA" id="ARBA00004127"/>
    </source>
</evidence>
<keyword evidence="3" id="KW-0997">Cell inner membrane</keyword>
<reference evidence="10" key="1">
    <citation type="submission" date="2017-06" db="EMBL/GenBank/DDBJ databases">
        <authorList>
            <person name="Varghese N."/>
            <person name="Submissions S."/>
        </authorList>
    </citation>
    <scope>NUCLEOTIDE SEQUENCE [LARGE SCALE GENOMIC DNA]</scope>
    <source>
        <strain evidence="10">DSM 22348</strain>
    </source>
</reference>
<keyword evidence="4 8" id="KW-0812">Transmembrane</keyword>
<dbReference type="PANTHER" id="PTHR30586:SF0">
    <property type="entry name" value="ION-TRANSLOCATING OXIDOREDUCTASE COMPLEX SUBUNIT E"/>
    <property type="match status" value="1"/>
</dbReference>
<dbReference type="Pfam" id="PF02508">
    <property type="entry name" value="Rnf-Nqr"/>
    <property type="match status" value="1"/>
</dbReference>
<evidence type="ECO:0000256" key="8">
    <source>
        <dbReference type="SAM" id="Phobius"/>
    </source>
</evidence>
<evidence type="ECO:0000256" key="7">
    <source>
        <dbReference type="ARBA" id="ARBA00023136"/>
    </source>
</evidence>
<dbReference type="PANTHER" id="PTHR30586">
    <property type="entry name" value="ELECTRON TRANSPORT COMPLEX PROTEIN RNFE"/>
    <property type="match status" value="1"/>
</dbReference>
<name>A0A239AEE3_9PSED</name>
<evidence type="ECO:0000313" key="10">
    <source>
        <dbReference type="Proteomes" id="UP000198407"/>
    </source>
</evidence>
<keyword evidence="7 8" id="KW-0472">Membrane</keyword>
<accession>A0A239AEE3</accession>
<dbReference type="GO" id="GO:0005886">
    <property type="term" value="C:plasma membrane"/>
    <property type="evidence" value="ECO:0007669"/>
    <property type="project" value="TreeGrafter"/>
</dbReference>
<keyword evidence="5" id="KW-1278">Translocase</keyword>
<protein>
    <submittedName>
        <fullName evidence="9">Electron transport complex protein RnfE</fullName>
    </submittedName>
</protein>
<sequence length="188" mass="19758">MNRSWLAALSLAPLLGASQTLVQGASMTLLSVLAIGIHRGLMTPLRGRLDPTCNGLANILLAALVVTCQTLALQAWALELRQALGIYPELIAVSCLLFEQSLGNAAQWRRVAILLGGYSALFLLLGSSRELLASGTLHLSFTGGPASTGLRLASLAPGALLLLGLLLALINRACRNRPPKTVKETADQ</sequence>
<organism evidence="9 10">
    <name type="scientific">Pseudomonas japonica</name>
    <dbReference type="NCBI Taxonomy" id="256466"/>
    <lineage>
        <taxon>Bacteria</taxon>
        <taxon>Pseudomonadati</taxon>
        <taxon>Pseudomonadota</taxon>
        <taxon>Gammaproteobacteria</taxon>
        <taxon>Pseudomonadales</taxon>
        <taxon>Pseudomonadaceae</taxon>
        <taxon>Pseudomonas</taxon>
    </lineage>
</organism>
<keyword evidence="6 8" id="KW-1133">Transmembrane helix</keyword>
<dbReference type="RefSeq" id="WP_042122763.1">
    <property type="nucleotide sequence ID" value="NZ_FZOL01000001.1"/>
</dbReference>
<evidence type="ECO:0000256" key="2">
    <source>
        <dbReference type="ARBA" id="ARBA00022448"/>
    </source>
</evidence>
<evidence type="ECO:0000256" key="6">
    <source>
        <dbReference type="ARBA" id="ARBA00022989"/>
    </source>
</evidence>
<gene>
    <name evidence="9" type="ORF">SAMN05444352_101394</name>
</gene>
<dbReference type="EMBL" id="FZOL01000001">
    <property type="protein sequence ID" value="SNR93731.1"/>
    <property type="molecule type" value="Genomic_DNA"/>
</dbReference>
<keyword evidence="3" id="KW-1003">Cell membrane</keyword>
<dbReference type="Proteomes" id="UP000198407">
    <property type="component" value="Unassembled WGS sequence"/>
</dbReference>
<feature type="transmembrane region" description="Helical" evidence="8">
    <location>
        <begin position="148"/>
        <end position="170"/>
    </location>
</feature>
<evidence type="ECO:0000313" key="9">
    <source>
        <dbReference type="EMBL" id="SNR93731.1"/>
    </source>
</evidence>
<dbReference type="PIRSF" id="PIRSF006102">
    <property type="entry name" value="NQR_DE"/>
    <property type="match status" value="1"/>
</dbReference>
<dbReference type="AlphaFoldDB" id="A0A239AEE3"/>
<evidence type="ECO:0000256" key="3">
    <source>
        <dbReference type="ARBA" id="ARBA00022519"/>
    </source>
</evidence>
<evidence type="ECO:0000256" key="5">
    <source>
        <dbReference type="ARBA" id="ARBA00022967"/>
    </source>
</evidence>
<comment type="subcellular location">
    <subcellularLocation>
        <location evidence="1">Endomembrane system</location>
        <topology evidence="1">Multi-pass membrane protein</topology>
    </subcellularLocation>
</comment>
<dbReference type="GO" id="GO:0012505">
    <property type="term" value="C:endomembrane system"/>
    <property type="evidence" value="ECO:0007669"/>
    <property type="project" value="UniProtKB-SubCell"/>
</dbReference>
<dbReference type="STRING" id="1215104.GCA_000730585_04079"/>
<keyword evidence="2" id="KW-0813">Transport</keyword>